<gene>
    <name evidence="6" type="ORF">GCM10022222_32920</name>
</gene>
<evidence type="ECO:0000256" key="2">
    <source>
        <dbReference type="ARBA" id="ARBA00023125"/>
    </source>
</evidence>
<sequence>MTLPLRERRRAAATREILDAAREHIAEHGPAGLSLRAVARSLGMTVQALYHYFPSRDELVTALITEGYHDLADAVQASLDDAADPGRLPRFVVAAEGFRAWAIENLARFQLLYGTPLPHYRAPADGRTTDGARRFGAVFIRELFDGCTDDQLSRADFPKLTRELHARFEALPQESMGGLPPSAVAMFISAWGHLHGLVVLEAFGHTSFVGPAQAEIFRNAMRNLLADVHRRIPPPK</sequence>
<evidence type="ECO:0000259" key="5">
    <source>
        <dbReference type="PROSITE" id="PS50977"/>
    </source>
</evidence>
<keyword evidence="3" id="KW-0804">Transcription</keyword>
<dbReference type="SUPFAM" id="SSF46689">
    <property type="entry name" value="Homeodomain-like"/>
    <property type="match status" value="1"/>
</dbReference>
<reference evidence="7" key="1">
    <citation type="journal article" date="2019" name="Int. J. Syst. Evol. Microbiol.">
        <title>The Global Catalogue of Microorganisms (GCM) 10K type strain sequencing project: providing services to taxonomists for standard genome sequencing and annotation.</title>
        <authorList>
            <consortium name="The Broad Institute Genomics Platform"/>
            <consortium name="The Broad Institute Genome Sequencing Center for Infectious Disease"/>
            <person name="Wu L."/>
            <person name="Ma J."/>
        </authorList>
    </citation>
    <scope>NUCLEOTIDE SEQUENCE [LARGE SCALE GENOMIC DNA]</scope>
    <source>
        <strain evidence="7">JCM 16898</strain>
    </source>
</reference>
<feature type="DNA-binding region" description="H-T-H motif" evidence="4">
    <location>
        <begin position="34"/>
        <end position="53"/>
    </location>
</feature>
<dbReference type="InterPro" id="IPR036271">
    <property type="entry name" value="Tet_transcr_reg_TetR-rel_C_sf"/>
</dbReference>
<evidence type="ECO:0000256" key="3">
    <source>
        <dbReference type="ARBA" id="ARBA00023163"/>
    </source>
</evidence>
<keyword evidence="2 4" id="KW-0238">DNA-binding</keyword>
<evidence type="ECO:0000256" key="1">
    <source>
        <dbReference type="ARBA" id="ARBA00023015"/>
    </source>
</evidence>
<name>A0ABP6W5A4_9PSEU</name>
<keyword evidence="7" id="KW-1185">Reference proteome</keyword>
<proteinExistence type="predicted"/>
<dbReference type="InterPro" id="IPR009057">
    <property type="entry name" value="Homeodomain-like_sf"/>
</dbReference>
<dbReference type="InterPro" id="IPR050109">
    <property type="entry name" value="HTH-type_TetR-like_transc_reg"/>
</dbReference>
<comment type="caution">
    <text evidence="6">The sequence shown here is derived from an EMBL/GenBank/DDBJ whole genome shotgun (WGS) entry which is preliminary data.</text>
</comment>
<dbReference type="PROSITE" id="PS50977">
    <property type="entry name" value="HTH_TETR_2"/>
    <property type="match status" value="1"/>
</dbReference>
<dbReference type="Gene3D" id="1.10.357.10">
    <property type="entry name" value="Tetracycline Repressor, domain 2"/>
    <property type="match status" value="1"/>
</dbReference>
<dbReference type="Pfam" id="PF00440">
    <property type="entry name" value="TetR_N"/>
    <property type="match status" value="1"/>
</dbReference>
<evidence type="ECO:0000256" key="4">
    <source>
        <dbReference type="PROSITE-ProRule" id="PRU00335"/>
    </source>
</evidence>
<dbReference type="EMBL" id="BAAAZN010000006">
    <property type="protein sequence ID" value="GAA3546697.1"/>
    <property type="molecule type" value="Genomic_DNA"/>
</dbReference>
<evidence type="ECO:0000313" key="6">
    <source>
        <dbReference type="EMBL" id="GAA3546697.1"/>
    </source>
</evidence>
<keyword evidence="1" id="KW-0805">Transcription regulation</keyword>
<dbReference type="PRINTS" id="PR00455">
    <property type="entry name" value="HTHTETR"/>
</dbReference>
<dbReference type="InterPro" id="IPR025996">
    <property type="entry name" value="MT1864/Rv1816-like_C"/>
</dbReference>
<accession>A0ABP6W5A4</accession>
<dbReference type="SUPFAM" id="SSF48498">
    <property type="entry name" value="Tetracyclin repressor-like, C-terminal domain"/>
    <property type="match status" value="1"/>
</dbReference>
<dbReference type="Pfam" id="PF13305">
    <property type="entry name" value="TetR_C_33"/>
    <property type="match status" value="1"/>
</dbReference>
<dbReference type="PANTHER" id="PTHR30055">
    <property type="entry name" value="HTH-TYPE TRANSCRIPTIONAL REGULATOR RUTR"/>
    <property type="match status" value="1"/>
</dbReference>
<organism evidence="6 7">
    <name type="scientific">Amycolatopsis ultiminotia</name>
    <dbReference type="NCBI Taxonomy" id="543629"/>
    <lineage>
        <taxon>Bacteria</taxon>
        <taxon>Bacillati</taxon>
        <taxon>Actinomycetota</taxon>
        <taxon>Actinomycetes</taxon>
        <taxon>Pseudonocardiales</taxon>
        <taxon>Pseudonocardiaceae</taxon>
        <taxon>Amycolatopsis</taxon>
    </lineage>
</organism>
<dbReference type="Proteomes" id="UP001500689">
    <property type="component" value="Unassembled WGS sequence"/>
</dbReference>
<dbReference type="PANTHER" id="PTHR30055:SF243">
    <property type="entry name" value="HTH-TYPE TRANSCRIPTIONAL REGULATOR RV1816"/>
    <property type="match status" value="1"/>
</dbReference>
<dbReference type="RefSeq" id="WP_344860565.1">
    <property type="nucleotide sequence ID" value="NZ_BAAAZN010000006.1"/>
</dbReference>
<protein>
    <submittedName>
        <fullName evidence="6">TetR/AcrR family transcriptional regulator</fullName>
    </submittedName>
</protein>
<feature type="domain" description="HTH tetR-type" evidence="5">
    <location>
        <begin position="11"/>
        <end position="71"/>
    </location>
</feature>
<dbReference type="InterPro" id="IPR001647">
    <property type="entry name" value="HTH_TetR"/>
</dbReference>
<evidence type="ECO:0000313" key="7">
    <source>
        <dbReference type="Proteomes" id="UP001500689"/>
    </source>
</evidence>